<gene>
    <name evidence="2" type="ORF">I4I82_16590</name>
</gene>
<comment type="caution">
    <text evidence="2">The sequence shown here is derived from an EMBL/GenBank/DDBJ whole genome shotgun (WGS) entry which is preliminary data.</text>
</comment>
<dbReference type="RefSeq" id="WP_218590370.1">
    <property type="nucleotide sequence ID" value="NZ_JADQDE010000026.1"/>
</dbReference>
<reference evidence="2 3" key="1">
    <citation type="submission" date="2020-11" db="EMBL/GenBank/DDBJ databases">
        <title>Pseudonocardia abyssalis sp. nov. and Pseudonocardia oceani sp. nov., description and phylogenomic analysis of two novel actinomycetes isolated from the deep Southern Ocean.</title>
        <authorList>
            <person name="Parra J."/>
        </authorList>
    </citation>
    <scope>NUCLEOTIDE SEQUENCE [LARGE SCALE GENOMIC DNA]</scope>
    <source>
        <strain evidence="3">KRD185</strain>
    </source>
</reference>
<evidence type="ECO:0000313" key="2">
    <source>
        <dbReference type="EMBL" id="MBW0129287.1"/>
    </source>
</evidence>
<dbReference type="Proteomes" id="UP000694300">
    <property type="component" value="Unassembled WGS sequence"/>
</dbReference>
<evidence type="ECO:0000313" key="3">
    <source>
        <dbReference type="Proteomes" id="UP000694300"/>
    </source>
</evidence>
<keyword evidence="3" id="KW-1185">Reference proteome</keyword>
<evidence type="ECO:0000256" key="1">
    <source>
        <dbReference type="SAM" id="MobiDB-lite"/>
    </source>
</evidence>
<dbReference type="EMBL" id="JADQDF010000001">
    <property type="protein sequence ID" value="MBW0129287.1"/>
    <property type="molecule type" value="Genomic_DNA"/>
</dbReference>
<accession>A0ABS6UAM5</accession>
<protein>
    <submittedName>
        <fullName evidence="2">Uncharacterized protein</fullName>
    </submittedName>
</protein>
<name>A0ABS6UAM5_9PSEU</name>
<proteinExistence type="predicted"/>
<sequence length="108" mass="11362">MSLVVCSVGPIRSSKARTSRRSKVQSNGVLLGGSGSKGQDAVGHGAFMRSIEACPAWREPGVVGDEVGQGLTAAVLELDLLGPAGPQARPGWRRRRAWSWDFSSALTT</sequence>
<feature type="region of interest" description="Disordered" evidence="1">
    <location>
        <begin position="16"/>
        <end position="38"/>
    </location>
</feature>
<organism evidence="2 3">
    <name type="scientific">Pseudonocardia oceani</name>
    <dbReference type="NCBI Taxonomy" id="2792013"/>
    <lineage>
        <taxon>Bacteria</taxon>
        <taxon>Bacillati</taxon>
        <taxon>Actinomycetota</taxon>
        <taxon>Actinomycetes</taxon>
        <taxon>Pseudonocardiales</taxon>
        <taxon>Pseudonocardiaceae</taxon>
        <taxon>Pseudonocardia</taxon>
    </lineage>
</organism>